<evidence type="ECO:0000313" key="1">
    <source>
        <dbReference type="EMBL" id="PSF31161.1"/>
    </source>
</evidence>
<dbReference type="AlphaFoldDB" id="A0A2T1LRD6"/>
<organism evidence="1 2">
    <name type="scientific">Aphanothece hegewaldii CCALA 016</name>
    <dbReference type="NCBI Taxonomy" id="2107694"/>
    <lineage>
        <taxon>Bacteria</taxon>
        <taxon>Bacillati</taxon>
        <taxon>Cyanobacteriota</taxon>
        <taxon>Cyanophyceae</taxon>
        <taxon>Oscillatoriophycideae</taxon>
        <taxon>Chroococcales</taxon>
        <taxon>Aphanothecaceae</taxon>
        <taxon>Aphanothece</taxon>
    </lineage>
</organism>
<keyword evidence="2" id="KW-1185">Reference proteome</keyword>
<dbReference type="Proteomes" id="UP000239001">
    <property type="component" value="Unassembled WGS sequence"/>
</dbReference>
<comment type="caution">
    <text evidence="1">The sequence shown here is derived from an EMBL/GenBank/DDBJ whole genome shotgun (WGS) entry which is preliminary data.</text>
</comment>
<gene>
    <name evidence="1" type="ORF">C7H19_23160</name>
</gene>
<dbReference type="EMBL" id="PXOH01000048">
    <property type="protein sequence ID" value="PSF31161.1"/>
    <property type="molecule type" value="Genomic_DNA"/>
</dbReference>
<dbReference type="OrthoDB" id="26670at2"/>
<protein>
    <submittedName>
        <fullName evidence="1">Uncharacterized protein</fullName>
    </submittedName>
</protein>
<proteinExistence type="predicted"/>
<name>A0A2T1LRD6_9CHRO</name>
<sequence>MQSIQLRSRVNEDGIINLQVPLELANHELDVVIVYQLVEVRTEEKLANDLGYPPDFFEKTAGAWQGEPLVRGEQDKCDERQWDVL</sequence>
<evidence type="ECO:0000313" key="2">
    <source>
        <dbReference type="Proteomes" id="UP000239001"/>
    </source>
</evidence>
<reference evidence="1 2" key="1">
    <citation type="submission" date="2018-03" db="EMBL/GenBank/DDBJ databases">
        <title>The ancient ancestry and fast evolution of plastids.</title>
        <authorList>
            <person name="Moore K.R."/>
            <person name="Magnabosco C."/>
            <person name="Momper L."/>
            <person name="Gold D.A."/>
            <person name="Bosak T."/>
            <person name="Fournier G.P."/>
        </authorList>
    </citation>
    <scope>NUCLEOTIDE SEQUENCE [LARGE SCALE GENOMIC DNA]</scope>
    <source>
        <strain evidence="1 2">CCALA 016</strain>
    </source>
</reference>
<dbReference type="RefSeq" id="WP_106459280.1">
    <property type="nucleotide sequence ID" value="NZ_PXOH01000048.1"/>
</dbReference>
<reference evidence="1 2" key="2">
    <citation type="submission" date="2018-03" db="EMBL/GenBank/DDBJ databases">
        <authorList>
            <person name="Keele B.F."/>
        </authorList>
    </citation>
    <scope>NUCLEOTIDE SEQUENCE [LARGE SCALE GENOMIC DNA]</scope>
    <source>
        <strain evidence="1 2">CCALA 016</strain>
    </source>
</reference>
<accession>A0A2T1LRD6</accession>